<keyword evidence="2" id="KW-0408">Iron</keyword>
<proteinExistence type="predicted"/>
<reference evidence="5 6" key="1">
    <citation type="submission" date="2018-01" db="EMBL/GenBank/DDBJ databases">
        <title>Whole genome sequencing of Histamine producing bacteria.</title>
        <authorList>
            <person name="Butler K."/>
        </authorList>
    </citation>
    <scope>NUCLEOTIDE SEQUENCE [LARGE SCALE GENOMIC DNA]</scope>
    <source>
        <strain evidence="5 6">FS-7.2</strain>
    </source>
</reference>
<dbReference type="GO" id="GO:0046872">
    <property type="term" value="F:metal ion binding"/>
    <property type="evidence" value="ECO:0007669"/>
    <property type="project" value="UniProtKB-KW"/>
</dbReference>
<comment type="caution">
    <text evidence="5">The sequence shown here is derived from an EMBL/GenBank/DDBJ whole genome shotgun (WGS) entry which is preliminary data.</text>
</comment>
<dbReference type="PROSITE" id="PS51379">
    <property type="entry name" value="4FE4S_FER_2"/>
    <property type="match status" value="2"/>
</dbReference>
<dbReference type="InterPro" id="IPR014259">
    <property type="entry name" value="Sulphite_reductase_A"/>
</dbReference>
<dbReference type="AlphaFoldDB" id="A0A2T3KAR3"/>
<dbReference type="Pfam" id="PF17179">
    <property type="entry name" value="Fer4_22"/>
    <property type="match status" value="1"/>
</dbReference>
<dbReference type="PANTHER" id="PTHR40447:SF1">
    <property type="entry name" value="ANAEROBIC SULFITE REDUCTASE SUBUNIT A"/>
    <property type="match status" value="1"/>
</dbReference>
<feature type="domain" description="4Fe-4S ferredoxin-type" evidence="4">
    <location>
        <begin position="304"/>
        <end position="332"/>
    </location>
</feature>
<dbReference type="PROSITE" id="PS00198">
    <property type="entry name" value="4FE4S_FER_1"/>
    <property type="match status" value="2"/>
</dbReference>
<dbReference type="NCBIfam" id="TIGR02910">
    <property type="entry name" value="sulfite_red_A"/>
    <property type="match status" value="1"/>
</dbReference>
<dbReference type="EMBL" id="PYNF01000047">
    <property type="protein sequence ID" value="PSU89282.1"/>
    <property type="molecule type" value="Genomic_DNA"/>
</dbReference>
<evidence type="ECO:0000313" key="5">
    <source>
        <dbReference type="EMBL" id="PSU89282.1"/>
    </source>
</evidence>
<dbReference type="InterPro" id="IPR017900">
    <property type="entry name" value="4Fe4S_Fe_S_CS"/>
</dbReference>
<name>A0A2T3KAR3_9GAMM</name>
<evidence type="ECO:0000256" key="1">
    <source>
        <dbReference type="ARBA" id="ARBA00022723"/>
    </source>
</evidence>
<evidence type="ECO:0000259" key="4">
    <source>
        <dbReference type="PROSITE" id="PS51379"/>
    </source>
</evidence>
<evidence type="ECO:0000256" key="2">
    <source>
        <dbReference type="ARBA" id="ARBA00023004"/>
    </source>
</evidence>
<feature type="domain" description="4Fe-4S ferredoxin-type" evidence="4">
    <location>
        <begin position="220"/>
        <end position="252"/>
    </location>
</feature>
<keyword evidence="3" id="KW-0411">Iron-sulfur</keyword>
<dbReference type="Proteomes" id="UP000241426">
    <property type="component" value="Unassembled WGS sequence"/>
</dbReference>
<dbReference type="SUPFAM" id="SSF46548">
    <property type="entry name" value="alpha-helical ferredoxin"/>
    <property type="match status" value="1"/>
</dbReference>
<dbReference type="InterPro" id="IPR017896">
    <property type="entry name" value="4Fe4S_Fe-S-bd"/>
</dbReference>
<evidence type="ECO:0000256" key="3">
    <source>
        <dbReference type="ARBA" id="ARBA00023014"/>
    </source>
</evidence>
<gene>
    <name evidence="5" type="ORF">C9J27_24630</name>
</gene>
<dbReference type="GO" id="GO:0051536">
    <property type="term" value="F:iron-sulfur cluster binding"/>
    <property type="evidence" value="ECO:0007669"/>
    <property type="project" value="UniProtKB-KW"/>
</dbReference>
<sequence length="354" mass="40887">MEKYLDSNELNQVFCALAPEFRIMAPAYEHLGGRFAHTDNLLYQPISQIDQIVWNKKSHFSPKEVVLPITETLFYFNVNELRESKVEARPTLLFLRACDIHALERLDYMYLQNGGNADYYYQAKRKKLKLVLLECQSSFENCFCVSMGTNETDQFDAAIRFDGNNGAYLNIKDTSLQPYFDSLGIHCDYQPQFVQSNPTSVRTPDQVCDDPALIRQILQNDPSWGEYNSRCIGCGRCTTSCPTCSCYNVFDIAYDENPQMGERRRQQASCMTDNFTDMAGGHKFRQKTGERLRYRALHKVNDYKARQGNHHMCVGCGRCDDRCPQYISFTNIINRMTDIVEHHIATQHQEQENA</sequence>
<protein>
    <submittedName>
        <fullName evidence="5">Anaerobic sulfite reductase subunit AsrA</fullName>
    </submittedName>
</protein>
<dbReference type="PANTHER" id="PTHR40447">
    <property type="entry name" value="ANAEROBIC SULFITE REDUCTASE SUBUNIT A"/>
    <property type="match status" value="1"/>
</dbReference>
<accession>A0A2T3KAR3</accession>
<dbReference type="InterPro" id="IPR009051">
    <property type="entry name" value="Helical_ferredxn"/>
</dbReference>
<dbReference type="Gene3D" id="1.10.1060.10">
    <property type="entry name" value="Alpha-helical ferredoxin"/>
    <property type="match status" value="1"/>
</dbReference>
<evidence type="ECO:0000313" key="6">
    <source>
        <dbReference type="Proteomes" id="UP000241426"/>
    </source>
</evidence>
<keyword evidence="1" id="KW-0479">Metal-binding</keyword>
<dbReference type="RefSeq" id="WP_058120480.1">
    <property type="nucleotide sequence ID" value="NZ_LNTE01000025.1"/>
</dbReference>
<organism evidence="5 6">
    <name type="scientific">Photobacterium kishitanii</name>
    <dbReference type="NCBI Taxonomy" id="318456"/>
    <lineage>
        <taxon>Bacteria</taxon>
        <taxon>Pseudomonadati</taxon>
        <taxon>Pseudomonadota</taxon>
        <taxon>Gammaproteobacteria</taxon>
        <taxon>Vibrionales</taxon>
        <taxon>Vibrionaceae</taxon>
        <taxon>Photobacterium</taxon>
    </lineage>
</organism>